<dbReference type="Proteomes" id="UP000242847">
    <property type="component" value="Unassembled WGS sequence"/>
</dbReference>
<sequence>MSKAIGISDWGQVLDEVNGGYGEYLSLYSYDKYPAADYERFKKTFSALNADVEMRAALMWKWGHWGKDNFPAKQQALTAVAGQLWPRYCDWASSLDCERTAESCFKWWWGALEKKRYITCAYLTHLTHPEQVPIIDQHNFRAMNHLCRVQKAKRVPSNWSDIERLKSFVVQLAERLDVTESDLDKYLMMYGRSLKRAR</sequence>
<gene>
    <name evidence="1" type="ORF">BXT89_16255</name>
</gene>
<organism evidence="1 2">
    <name type="scientific">Halopseudomonas pachastrellae</name>
    <dbReference type="NCBI Taxonomy" id="254161"/>
    <lineage>
        <taxon>Bacteria</taxon>
        <taxon>Pseudomonadati</taxon>
        <taxon>Pseudomonadota</taxon>
        <taxon>Gammaproteobacteria</taxon>
        <taxon>Pseudomonadales</taxon>
        <taxon>Pseudomonadaceae</taxon>
        <taxon>Halopseudomonas</taxon>
    </lineage>
</organism>
<name>A0A1S8DDZ3_9GAMM</name>
<evidence type="ECO:0000313" key="2">
    <source>
        <dbReference type="Proteomes" id="UP000242847"/>
    </source>
</evidence>
<protein>
    <submittedName>
        <fullName evidence="1">Uncharacterized protein</fullName>
    </submittedName>
</protein>
<proteinExistence type="predicted"/>
<dbReference type="OrthoDB" id="9779761at2"/>
<evidence type="ECO:0000313" key="1">
    <source>
        <dbReference type="EMBL" id="ONM42760.1"/>
    </source>
</evidence>
<accession>A0A1S8DDZ3</accession>
<comment type="caution">
    <text evidence="1">The sequence shown here is derived from an EMBL/GenBank/DDBJ whole genome shotgun (WGS) entry which is preliminary data.</text>
</comment>
<dbReference type="RefSeq" id="WP_083728750.1">
    <property type="nucleotide sequence ID" value="NZ_FOUD01000017.1"/>
</dbReference>
<dbReference type="STRING" id="254161.SAMN05216256_1177"/>
<reference evidence="1 2" key="1">
    <citation type="submission" date="2017-01" db="EMBL/GenBank/DDBJ databases">
        <title>Draft genome sequence of Pseudomonas pachastrellae type strain CCUG 46540T from a deep sea.</title>
        <authorList>
            <person name="Gomila M."/>
            <person name="Mulet M."/>
            <person name="Lalucat J."/>
            <person name="Garcia-Valdes E."/>
        </authorList>
    </citation>
    <scope>NUCLEOTIDE SEQUENCE [LARGE SCALE GENOMIC DNA]</scope>
    <source>
        <strain evidence="1 2">CCUG 46540</strain>
    </source>
</reference>
<dbReference type="EMBL" id="MUBC01000048">
    <property type="protein sequence ID" value="ONM42760.1"/>
    <property type="molecule type" value="Genomic_DNA"/>
</dbReference>
<dbReference type="AlphaFoldDB" id="A0A1S8DDZ3"/>
<keyword evidence="2" id="KW-1185">Reference proteome</keyword>